<sequence>MSAAEVPWTGTWAAAPQQGDASFNQQTIRQIVHTSIGGTSARIQLSNAFGTQSVTIDNVHLARHCACREPHPRTSSRLRIAFEAATRHPGKRAHFAYP</sequence>
<name>A0ABR9MIC9_9ACTN</name>
<dbReference type="PANTHER" id="PTHR43784:SF2">
    <property type="entry name" value="GDSL-LIKE LIPASE_ACYLHYDROLASE, PUTATIVE (AFU_ORTHOLOGUE AFUA_2G00820)-RELATED"/>
    <property type="match status" value="1"/>
</dbReference>
<dbReference type="Proteomes" id="UP000633509">
    <property type="component" value="Unassembled WGS sequence"/>
</dbReference>
<dbReference type="InterPro" id="IPR053140">
    <property type="entry name" value="GDSL_Rv0518-like"/>
</dbReference>
<dbReference type="EMBL" id="JADBEK010000001">
    <property type="protein sequence ID" value="MBE1592300.1"/>
    <property type="molecule type" value="Genomic_DNA"/>
</dbReference>
<gene>
    <name evidence="2" type="ORF">H4W80_010558</name>
</gene>
<dbReference type="PANTHER" id="PTHR43784">
    <property type="entry name" value="GDSL-LIKE LIPASE/ACYLHYDROLASE, PUTATIVE (AFU_ORTHOLOGUE AFUA_2G00820)-RELATED"/>
    <property type="match status" value="1"/>
</dbReference>
<protein>
    <submittedName>
        <fullName evidence="2">Uncharacterized protein</fullName>
    </submittedName>
</protein>
<reference evidence="2 3" key="1">
    <citation type="submission" date="2020-10" db="EMBL/GenBank/DDBJ databases">
        <title>Sequencing the genomes of 1000 actinobacteria strains.</title>
        <authorList>
            <person name="Klenk H.-P."/>
        </authorList>
    </citation>
    <scope>NUCLEOTIDE SEQUENCE [LARGE SCALE GENOMIC DNA]</scope>
    <source>
        <strain evidence="2 3">DSM 43173</strain>
    </source>
</reference>
<comment type="caution">
    <text evidence="2">The sequence shown here is derived from an EMBL/GenBank/DDBJ whole genome shotgun (WGS) entry which is preliminary data.</text>
</comment>
<keyword evidence="3" id="KW-1185">Reference proteome</keyword>
<proteinExistence type="predicted"/>
<feature type="region of interest" description="Disordered" evidence="1">
    <location>
        <begin position="1"/>
        <end position="20"/>
    </location>
</feature>
<evidence type="ECO:0000313" key="2">
    <source>
        <dbReference type="EMBL" id="MBE1592300.1"/>
    </source>
</evidence>
<accession>A0ABR9MIC9</accession>
<dbReference type="RefSeq" id="WP_192791858.1">
    <property type="nucleotide sequence ID" value="NZ_JADBEK010000001.1"/>
</dbReference>
<organism evidence="2 3">
    <name type="scientific">Nonomuraea angiospora</name>
    <dbReference type="NCBI Taxonomy" id="46172"/>
    <lineage>
        <taxon>Bacteria</taxon>
        <taxon>Bacillati</taxon>
        <taxon>Actinomycetota</taxon>
        <taxon>Actinomycetes</taxon>
        <taxon>Streptosporangiales</taxon>
        <taxon>Streptosporangiaceae</taxon>
        <taxon>Nonomuraea</taxon>
    </lineage>
</organism>
<evidence type="ECO:0000313" key="3">
    <source>
        <dbReference type="Proteomes" id="UP000633509"/>
    </source>
</evidence>
<evidence type="ECO:0000256" key="1">
    <source>
        <dbReference type="SAM" id="MobiDB-lite"/>
    </source>
</evidence>